<dbReference type="EMBL" id="BGZK01000331">
    <property type="protein sequence ID" value="GBP37235.1"/>
    <property type="molecule type" value="Genomic_DNA"/>
</dbReference>
<reference evidence="2 3" key="1">
    <citation type="journal article" date="2019" name="Commun. Biol.">
        <title>The bagworm genome reveals a unique fibroin gene that provides high tensile strength.</title>
        <authorList>
            <person name="Kono N."/>
            <person name="Nakamura H."/>
            <person name="Ohtoshi R."/>
            <person name="Tomita M."/>
            <person name="Numata K."/>
            <person name="Arakawa K."/>
        </authorList>
    </citation>
    <scope>NUCLEOTIDE SEQUENCE [LARGE SCALE GENOMIC DNA]</scope>
</reference>
<comment type="caution">
    <text evidence="2">The sequence shown here is derived from an EMBL/GenBank/DDBJ whole genome shotgun (WGS) entry which is preliminary data.</text>
</comment>
<sequence length="453" mass="51815">MRELFQKLPDRFLCSFDSLYHPKATDFHMGIHNLQRRSSTVPCELVDFGCSKLDSSSIFHQLGPHNFAIVREIALVHVAVATDSAPASADGGRRERPSRSEEREQIRHKPHSVTSELRYLTQYVENARPLLIRQQTVELYLQIDFKTLAIEREPRAEGLKAEILNTIKEYGIDLTKCRGQGYDGDVMSSVYGGLQTLIKEHAPNADYVHACNKFSFNDAAKNREVKNSMRANLTTCARSLHVMKPGCTMSKFLLNPKKNKVWVSDDEPADVCEKVPIRKEKNGRCIVYQEQYWLQLCSMKEKTVTAAWTTRADLHRIMSIKVARKKRYVLAFEISSKDKQALQDYCLFIAVIYVKSWLGCSLAVKTPYQDLCFLKRLMEDETVDKLISKAALSGFSQHLWYLSEEITVSSPFDDEVNEQTNENIAVNLHRDSLDDSGKKYIPLEDTSDYCYGK</sequence>
<keyword evidence="3" id="KW-1185">Reference proteome</keyword>
<feature type="region of interest" description="Disordered" evidence="1">
    <location>
        <begin position="86"/>
        <end position="113"/>
    </location>
</feature>
<dbReference type="PANTHER" id="PTHR45749:SF21">
    <property type="entry name" value="DUF4371 DOMAIN-CONTAINING PROTEIN"/>
    <property type="match status" value="1"/>
</dbReference>
<dbReference type="AlphaFoldDB" id="A0A4C1VHK9"/>
<gene>
    <name evidence="2" type="ORF">EVAR_35668_1</name>
</gene>
<evidence type="ECO:0000256" key="1">
    <source>
        <dbReference type="SAM" id="MobiDB-lite"/>
    </source>
</evidence>
<dbReference type="Proteomes" id="UP000299102">
    <property type="component" value="Unassembled WGS sequence"/>
</dbReference>
<protein>
    <recommendedName>
        <fullName evidence="4">Zinc finger MYM-type protein 1</fullName>
    </recommendedName>
</protein>
<evidence type="ECO:0008006" key="4">
    <source>
        <dbReference type="Google" id="ProtNLM"/>
    </source>
</evidence>
<name>A0A4C1VHK9_EUMVA</name>
<organism evidence="2 3">
    <name type="scientific">Eumeta variegata</name>
    <name type="common">Bagworm moth</name>
    <name type="synonym">Eumeta japonica</name>
    <dbReference type="NCBI Taxonomy" id="151549"/>
    <lineage>
        <taxon>Eukaryota</taxon>
        <taxon>Metazoa</taxon>
        <taxon>Ecdysozoa</taxon>
        <taxon>Arthropoda</taxon>
        <taxon>Hexapoda</taxon>
        <taxon>Insecta</taxon>
        <taxon>Pterygota</taxon>
        <taxon>Neoptera</taxon>
        <taxon>Endopterygota</taxon>
        <taxon>Lepidoptera</taxon>
        <taxon>Glossata</taxon>
        <taxon>Ditrysia</taxon>
        <taxon>Tineoidea</taxon>
        <taxon>Psychidae</taxon>
        <taxon>Oiketicinae</taxon>
        <taxon>Eumeta</taxon>
    </lineage>
</organism>
<dbReference type="PANTHER" id="PTHR45749">
    <property type="match status" value="1"/>
</dbReference>
<dbReference type="OrthoDB" id="8023920at2759"/>
<feature type="compositionally biased region" description="Basic and acidic residues" evidence="1">
    <location>
        <begin position="91"/>
        <end position="107"/>
    </location>
</feature>
<proteinExistence type="predicted"/>
<accession>A0A4C1VHK9</accession>
<evidence type="ECO:0000313" key="3">
    <source>
        <dbReference type="Proteomes" id="UP000299102"/>
    </source>
</evidence>
<evidence type="ECO:0000313" key="2">
    <source>
        <dbReference type="EMBL" id="GBP37235.1"/>
    </source>
</evidence>